<organism evidence="1">
    <name type="scientific">hydrothermal vent metagenome</name>
    <dbReference type="NCBI Taxonomy" id="652676"/>
    <lineage>
        <taxon>unclassified sequences</taxon>
        <taxon>metagenomes</taxon>
        <taxon>ecological metagenomes</taxon>
    </lineage>
</organism>
<dbReference type="EMBL" id="UOFS01000024">
    <property type="protein sequence ID" value="VAW95663.1"/>
    <property type="molecule type" value="Genomic_DNA"/>
</dbReference>
<proteinExistence type="predicted"/>
<dbReference type="AlphaFoldDB" id="A0A3B1A6D5"/>
<sequence>MKLKVFVDDKQVPVEVPDDILYGAKDFFNKMNADMDKGWQMSRSWVENPNKIQRCQIAADKIMAAIHNDNQNLLNMMVGYILHTMPDVVDVHIDGNGEMMETELVLSNGTRLSDTI</sequence>
<gene>
    <name evidence="1" type="ORF">MNBD_GAMMA22-1830</name>
</gene>
<name>A0A3B1A6D5_9ZZZZ</name>
<protein>
    <submittedName>
        <fullName evidence="1">Uncharacterized protein</fullName>
    </submittedName>
</protein>
<accession>A0A3B1A6D5</accession>
<evidence type="ECO:0000313" key="1">
    <source>
        <dbReference type="EMBL" id="VAW95663.1"/>
    </source>
</evidence>
<reference evidence="1" key="1">
    <citation type="submission" date="2018-06" db="EMBL/GenBank/DDBJ databases">
        <authorList>
            <person name="Zhirakovskaya E."/>
        </authorList>
    </citation>
    <scope>NUCLEOTIDE SEQUENCE</scope>
</reference>